<keyword evidence="4 6" id="KW-1133">Transmembrane helix</keyword>
<evidence type="ECO:0000256" key="5">
    <source>
        <dbReference type="ARBA" id="ARBA00023136"/>
    </source>
</evidence>
<keyword evidence="11" id="KW-1185">Reference proteome</keyword>
<comment type="caution">
    <text evidence="8">The sequence shown here is derived from an EMBL/GenBank/DDBJ whole genome shotgun (WGS) entry which is preliminary data.</text>
</comment>
<dbReference type="PROSITE" id="PS50850">
    <property type="entry name" value="MFS"/>
    <property type="match status" value="1"/>
</dbReference>
<dbReference type="EMBL" id="FNRS01000001">
    <property type="protein sequence ID" value="SEB47865.1"/>
    <property type="molecule type" value="Genomic_DNA"/>
</dbReference>
<feature type="transmembrane region" description="Helical" evidence="6">
    <location>
        <begin position="301"/>
        <end position="323"/>
    </location>
</feature>
<dbReference type="SUPFAM" id="SSF103473">
    <property type="entry name" value="MFS general substrate transporter"/>
    <property type="match status" value="1"/>
</dbReference>
<evidence type="ECO:0000256" key="2">
    <source>
        <dbReference type="ARBA" id="ARBA00022475"/>
    </source>
</evidence>
<feature type="transmembrane region" description="Helical" evidence="6">
    <location>
        <begin position="368"/>
        <end position="387"/>
    </location>
</feature>
<feature type="transmembrane region" description="Helical" evidence="6">
    <location>
        <begin position="335"/>
        <end position="356"/>
    </location>
</feature>
<evidence type="ECO:0000256" key="4">
    <source>
        <dbReference type="ARBA" id="ARBA00022989"/>
    </source>
</evidence>
<evidence type="ECO:0000256" key="3">
    <source>
        <dbReference type="ARBA" id="ARBA00022692"/>
    </source>
</evidence>
<dbReference type="AlphaFoldDB" id="A0A0J6GRI8"/>
<keyword evidence="2" id="KW-1003">Cell membrane</keyword>
<reference evidence="8 10" key="1">
    <citation type="submission" date="2015-02" db="EMBL/GenBank/DDBJ databases">
        <title>Pseudomonas helleri sp. nov. and Pseudomonas weihenstephanensis sp. nov., isolated from raw cows milk.</title>
        <authorList>
            <person name="von Neubeck M."/>
            <person name="Huptas C."/>
            <person name="Wenning M."/>
            <person name="Scherer S."/>
        </authorList>
    </citation>
    <scope>NUCLEOTIDE SEQUENCE [LARGE SCALE GENOMIC DNA]</scope>
    <source>
        <strain evidence="8 10">DSM 21104</strain>
    </source>
</reference>
<dbReference type="InterPro" id="IPR050189">
    <property type="entry name" value="MFS_Efflux_Transporters"/>
</dbReference>
<dbReference type="Pfam" id="PF07690">
    <property type="entry name" value="MFS_1"/>
    <property type="match status" value="1"/>
</dbReference>
<feature type="transmembrane region" description="Helical" evidence="6">
    <location>
        <begin position="135"/>
        <end position="161"/>
    </location>
</feature>
<keyword evidence="5 6" id="KW-0472">Membrane</keyword>
<dbReference type="PATRIC" id="fig|47884.3.peg.2628"/>
<evidence type="ECO:0000313" key="8">
    <source>
        <dbReference type="EMBL" id="KMM84724.1"/>
    </source>
</evidence>
<dbReference type="PANTHER" id="PTHR43124:SF3">
    <property type="entry name" value="CHLORAMPHENICOL EFFLUX PUMP RV0191"/>
    <property type="match status" value="1"/>
</dbReference>
<feature type="transmembrane region" description="Helical" evidence="6">
    <location>
        <begin position="103"/>
        <end position="123"/>
    </location>
</feature>
<feature type="domain" description="Major facilitator superfamily (MFS) profile" evidence="7">
    <location>
        <begin position="12"/>
        <end position="394"/>
    </location>
</feature>
<dbReference type="GO" id="GO:0005886">
    <property type="term" value="C:plasma membrane"/>
    <property type="evidence" value="ECO:0007669"/>
    <property type="project" value="UniProtKB-SubCell"/>
</dbReference>
<dbReference type="Proteomes" id="UP000036395">
    <property type="component" value="Unassembled WGS sequence"/>
</dbReference>
<dbReference type="PANTHER" id="PTHR43124">
    <property type="entry name" value="PURINE EFFLUX PUMP PBUE"/>
    <property type="match status" value="1"/>
</dbReference>
<feature type="transmembrane region" description="Helical" evidence="6">
    <location>
        <begin position="242"/>
        <end position="264"/>
    </location>
</feature>
<feature type="transmembrane region" description="Helical" evidence="6">
    <location>
        <begin position="210"/>
        <end position="236"/>
    </location>
</feature>
<feature type="transmembrane region" description="Helical" evidence="6">
    <location>
        <begin position="167"/>
        <end position="189"/>
    </location>
</feature>
<dbReference type="EMBL" id="JYLA01000004">
    <property type="protein sequence ID" value="KMM84724.1"/>
    <property type="molecule type" value="Genomic_DNA"/>
</dbReference>
<evidence type="ECO:0000313" key="9">
    <source>
        <dbReference type="EMBL" id="SEB47865.1"/>
    </source>
</evidence>
<evidence type="ECO:0000313" key="10">
    <source>
        <dbReference type="Proteomes" id="UP000036395"/>
    </source>
</evidence>
<evidence type="ECO:0000313" key="11">
    <source>
        <dbReference type="Proteomes" id="UP000183155"/>
    </source>
</evidence>
<comment type="subcellular location">
    <subcellularLocation>
        <location evidence="1">Cell membrane</location>
        <topology evidence="1">Multi-pass membrane protein</topology>
    </subcellularLocation>
</comment>
<gene>
    <name evidence="9" type="ORF">SAMN04490203_0342</name>
    <name evidence="8" type="ORF">TU78_10965</name>
</gene>
<dbReference type="STRING" id="47884.SAMN04490203_0342"/>
<dbReference type="InterPro" id="IPR011701">
    <property type="entry name" value="MFS"/>
</dbReference>
<evidence type="ECO:0000259" key="7">
    <source>
        <dbReference type="PROSITE" id="PS50850"/>
    </source>
</evidence>
<name>A0A0J6GRI8_PSETA</name>
<feature type="transmembrane region" description="Helical" evidence="6">
    <location>
        <begin position="78"/>
        <end position="97"/>
    </location>
</feature>
<evidence type="ECO:0000256" key="6">
    <source>
        <dbReference type="SAM" id="Phobius"/>
    </source>
</evidence>
<evidence type="ECO:0000256" key="1">
    <source>
        <dbReference type="ARBA" id="ARBA00004651"/>
    </source>
</evidence>
<organism evidence="8 10">
    <name type="scientific">Pseudomonas taetrolens</name>
    <dbReference type="NCBI Taxonomy" id="47884"/>
    <lineage>
        <taxon>Bacteria</taxon>
        <taxon>Pseudomonadati</taxon>
        <taxon>Pseudomonadota</taxon>
        <taxon>Gammaproteobacteria</taxon>
        <taxon>Pseudomonadales</taxon>
        <taxon>Pseudomonadaceae</taxon>
        <taxon>Pseudomonas</taxon>
    </lineage>
</organism>
<reference evidence="9 11" key="2">
    <citation type="submission" date="2016-10" db="EMBL/GenBank/DDBJ databases">
        <authorList>
            <person name="Varghese N."/>
            <person name="Submissions S."/>
        </authorList>
    </citation>
    <scope>NUCLEOTIDE SEQUENCE [LARGE SCALE GENOMIC DNA]</scope>
    <source>
        <strain evidence="9 11">BS3652</strain>
    </source>
</reference>
<proteinExistence type="predicted"/>
<feature type="transmembrane region" description="Helical" evidence="6">
    <location>
        <begin position="276"/>
        <end position="295"/>
    </location>
</feature>
<dbReference type="InterPro" id="IPR036259">
    <property type="entry name" value="MFS_trans_sf"/>
</dbReference>
<keyword evidence="3 6" id="KW-0812">Transmembrane</keyword>
<feature type="transmembrane region" description="Helical" evidence="6">
    <location>
        <begin position="50"/>
        <end position="66"/>
    </location>
</feature>
<accession>A0A0J6GRI8</accession>
<protein>
    <submittedName>
        <fullName evidence="9">MFS transporter, DHA1 family, bicyclomycin/chloramphenicol resistance protein</fullName>
    </submittedName>
    <submittedName>
        <fullName evidence="8">Multidrug transporter CflA</fullName>
    </submittedName>
</protein>
<sequence length="397" mass="42679">MTESGTAKRRAAVALLLAMVLLGVFPLDVVLPSFPALSSHFNRSTSDIAFSVSLFAVGISLSQLLIGPLSDTLGRKGLLLAGMLISILGGIGCVLVSDFTWFLFFRCIQAIGCGSFVLTQALVQDLFVGKARDQLRILMITASGVFISVSPLAGTLLQQAFDWPGSFWVFVALATMVFIKALFFLENSLPLPHPSRTLVQSYRLVCRDSIFIGYWLISGLAFACHFSFIVMSPLLFLQHLQLSPYAFSLVLLLYGLAYLCGGVVAQMLSRRIQARAQINVGTLMIVFAGVLMLLFSSLLGLSILGVLLPMIVCTAGTTVARPIATSRAMDVFPEYAGTAASIGGMLVFVCGGGISALVNLSRFDLQTTLAVCFMVLGAAMLGLHALINRRQTKRRAE</sequence>
<dbReference type="Proteomes" id="UP000183155">
    <property type="component" value="Unassembled WGS sequence"/>
</dbReference>
<dbReference type="RefSeq" id="WP_048381083.1">
    <property type="nucleotide sequence ID" value="NZ_FNRS01000001.1"/>
</dbReference>
<dbReference type="GO" id="GO:0022857">
    <property type="term" value="F:transmembrane transporter activity"/>
    <property type="evidence" value="ECO:0007669"/>
    <property type="project" value="InterPro"/>
</dbReference>
<dbReference type="Gene3D" id="1.20.1720.10">
    <property type="entry name" value="Multidrug resistance protein D"/>
    <property type="match status" value="1"/>
</dbReference>
<dbReference type="InterPro" id="IPR020846">
    <property type="entry name" value="MFS_dom"/>
</dbReference>
<dbReference type="OrthoDB" id="9814303at2"/>